<evidence type="ECO:0000313" key="3">
    <source>
        <dbReference type="Proteomes" id="UP000000763"/>
    </source>
</evidence>
<dbReference type="Proteomes" id="UP000000763">
    <property type="component" value="Chromosome 8"/>
</dbReference>
<evidence type="ECO:0000313" key="2">
    <source>
        <dbReference type="EMBL" id="BAC99633.1"/>
    </source>
</evidence>
<sequence>MVDTAPGGLKYHQPVTQISTTGAASQSEKDDDHELLHHYSAQRFPETSMRTLSLLHYGSARCHHASSEPSMVRLLVVGQERRSEADWGRNGTMDLGEKRRKRVRRMPPPNTKRGNLPIGAMDLRAFMVLRMWQVPSFTSSDIRLSVD</sequence>
<feature type="region of interest" description="Disordered" evidence="1">
    <location>
        <begin position="1"/>
        <end position="31"/>
    </location>
</feature>
<protein>
    <submittedName>
        <fullName evidence="2">Uncharacterized protein</fullName>
    </submittedName>
</protein>
<organism evidence="2 3">
    <name type="scientific">Oryza sativa subsp. japonica</name>
    <name type="common">Rice</name>
    <dbReference type="NCBI Taxonomy" id="39947"/>
    <lineage>
        <taxon>Eukaryota</taxon>
        <taxon>Viridiplantae</taxon>
        <taxon>Streptophyta</taxon>
        <taxon>Embryophyta</taxon>
        <taxon>Tracheophyta</taxon>
        <taxon>Spermatophyta</taxon>
        <taxon>Magnoliopsida</taxon>
        <taxon>Liliopsida</taxon>
        <taxon>Poales</taxon>
        <taxon>Poaceae</taxon>
        <taxon>BOP clade</taxon>
        <taxon>Oryzoideae</taxon>
        <taxon>Oryzeae</taxon>
        <taxon>Oryzinae</taxon>
        <taxon>Oryza</taxon>
        <taxon>Oryza sativa</taxon>
    </lineage>
</organism>
<dbReference type="AlphaFoldDB" id="Q6ZAK5"/>
<dbReference type="EMBL" id="AP004658">
    <property type="protein sequence ID" value="BAC99633.1"/>
    <property type="molecule type" value="Genomic_DNA"/>
</dbReference>
<name>Q6ZAK5_ORYSJ</name>
<gene>
    <name evidence="2" type="primary">P0042B03.25</name>
</gene>
<reference evidence="3" key="2">
    <citation type="journal article" date="2008" name="Nucleic Acids Res.">
        <title>The rice annotation project database (RAP-DB): 2008 update.</title>
        <authorList>
            <consortium name="The rice annotation project (RAP)"/>
        </authorList>
    </citation>
    <scope>GENOME REANNOTATION</scope>
    <source>
        <strain evidence="3">cv. Nipponbare</strain>
    </source>
</reference>
<proteinExistence type="predicted"/>
<reference evidence="3" key="1">
    <citation type="journal article" date="2005" name="Nature">
        <title>The map-based sequence of the rice genome.</title>
        <authorList>
            <consortium name="International rice genome sequencing project (IRGSP)"/>
            <person name="Matsumoto T."/>
            <person name="Wu J."/>
            <person name="Kanamori H."/>
            <person name="Katayose Y."/>
            <person name="Fujisawa M."/>
            <person name="Namiki N."/>
            <person name="Mizuno H."/>
            <person name="Yamamoto K."/>
            <person name="Antonio B.A."/>
            <person name="Baba T."/>
            <person name="Sakata K."/>
            <person name="Nagamura Y."/>
            <person name="Aoki H."/>
            <person name="Arikawa K."/>
            <person name="Arita K."/>
            <person name="Bito T."/>
            <person name="Chiden Y."/>
            <person name="Fujitsuka N."/>
            <person name="Fukunaka R."/>
            <person name="Hamada M."/>
            <person name="Harada C."/>
            <person name="Hayashi A."/>
            <person name="Hijishita S."/>
            <person name="Honda M."/>
            <person name="Hosokawa S."/>
            <person name="Ichikawa Y."/>
            <person name="Idonuma A."/>
            <person name="Iijima M."/>
            <person name="Ikeda M."/>
            <person name="Ikeno M."/>
            <person name="Ito K."/>
            <person name="Ito S."/>
            <person name="Ito T."/>
            <person name="Ito Y."/>
            <person name="Ito Y."/>
            <person name="Iwabuchi A."/>
            <person name="Kamiya K."/>
            <person name="Karasawa W."/>
            <person name="Kurita K."/>
            <person name="Katagiri S."/>
            <person name="Kikuta A."/>
            <person name="Kobayashi H."/>
            <person name="Kobayashi N."/>
            <person name="Machita K."/>
            <person name="Maehara T."/>
            <person name="Masukawa M."/>
            <person name="Mizubayashi T."/>
            <person name="Mukai Y."/>
            <person name="Nagasaki H."/>
            <person name="Nagata Y."/>
            <person name="Naito S."/>
            <person name="Nakashima M."/>
            <person name="Nakama Y."/>
            <person name="Nakamichi Y."/>
            <person name="Nakamura M."/>
            <person name="Meguro A."/>
            <person name="Negishi M."/>
            <person name="Ohta I."/>
            <person name="Ohta T."/>
            <person name="Okamoto M."/>
            <person name="Ono N."/>
            <person name="Saji S."/>
            <person name="Sakaguchi M."/>
            <person name="Sakai K."/>
            <person name="Shibata M."/>
            <person name="Shimokawa T."/>
            <person name="Song J."/>
            <person name="Takazaki Y."/>
            <person name="Terasawa K."/>
            <person name="Tsugane M."/>
            <person name="Tsuji K."/>
            <person name="Ueda S."/>
            <person name="Waki K."/>
            <person name="Yamagata H."/>
            <person name="Yamamoto M."/>
            <person name="Yamamoto S."/>
            <person name="Yamane H."/>
            <person name="Yoshiki S."/>
            <person name="Yoshihara R."/>
            <person name="Yukawa K."/>
            <person name="Zhong H."/>
            <person name="Yano M."/>
            <person name="Yuan Q."/>
            <person name="Ouyang S."/>
            <person name="Liu J."/>
            <person name="Jones K.M."/>
            <person name="Gansberger K."/>
            <person name="Moffat K."/>
            <person name="Hill J."/>
            <person name="Bera J."/>
            <person name="Fadrosh D."/>
            <person name="Jin S."/>
            <person name="Johri S."/>
            <person name="Kim M."/>
            <person name="Overton L."/>
            <person name="Reardon M."/>
            <person name="Tsitrin T."/>
            <person name="Vuong H."/>
            <person name="Weaver B."/>
            <person name="Ciecko A."/>
            <person name="Tallon L."/>
            <person name="Jackson J."/>
            <person name="Pai G."/>
            <person name="Aken S.V."/>
            <person name="Utterback T."/>
            <person name="Reidmuller S."/>
            <person name="Feldblyum T."/>
            <person name="Hsiao J."/>
            <person name="Zismann V."/>
            <person name="Iobst S."/>
            <person name="de Vazeille A.R."/>
            <person name="Buell C.R."/>
            <person name="Ying K."/>
            <person name="Li Y."/>
            <person name="Lu T."/>
            <person name="Huang Y."/>
            <person name="Zhao Q."/>
            <person name="Feng Q."/>
            <person name="Zhang L."/>
            <person name="Zhu J."/>
            <person name="Weng Q."/>
            <person name="Mu J."/>
            <person name="Lu Y."/>
            <person name="Fan D."/>
            <person name="Liu Y."/>
            <person name="Guan J."/>
            <person name="Zhang Y."/>
            <person name="Yu S."/>
            <person name="Liu X."/>
            <person name="Zhang Y."/>
            <person name="Hong G."/>
            <person name="Han B."/>
            <person name="Choisne N."/>
            <person name="Demange N."/>
            <person name="Orjeda G."/>
            <person name="Samain S."/>
            <person name="Cattolico L."/>
            <person name="Pelletier E."/>
            <person name="Couloux A."/>
            <person name="Segurens B."/>
            <person name="Wincker P."/>
            <person name="D'Hont A."/>
            <person name="Scarpelli C."/>
            <person name="Weissenbach J."/>
            <person name="Salanoubat M."/>
            <person name="Quetier F."/>
            <person name="Yu Y."/>
            <person name="Kim H.R."/>
            <person name="Rambo T."/>
            <person name="Currie J."/>
            <person name="Collura K."/>
            <person name="Luo M."/>
            <person name="Yang T."/>
            <person name="Ammiraju J.S.S."/>
            <person name="Engler F."/>
            <person name="Soderlund C."/>
            <person name="Wing R.A."/>
            <person name="Palmer L.E."/>
            <person name="de la Bastide M."/>
            <person name="Spiegel L."/>
            <person name="Nascimento L."/>
            <person name="Zutavern T."/>
            <person name="O'Shaughnessy A."/>
            <person name="Dike S."/>
            <person name="Dedhia N."/>
            <person name="Preston R."/>
            <person name="Balija V."/>
            <person name="McCombie W.R."/>
            <person name="Chow T."/>
            <person name="Chen H."/>
            <person name="Chung M."/>
            <person name="Chen C."/>
            <person name="Shaw J."/>
            <person name="Wu H."/>
            <person name="Hsiao K."/>
            <person name="Chao Y."/>
            <person name="Chu M."/>
            <person name="Cheng C."/>
            <person name="Hour A."/>
            <person name="Lee P."/>
            <person name="Lin S."/>
            <person name="Lin Y."/>
            <person name="Liou J."/>
            <person name="Liu S."/>
            <person name="Hsing Y."/>
            <person name="Raghuvanshi S."/>
            <person name="Mohanty A."/>
            <person name="Bharti A.K."/>
            <person name="Gaur A."/>
            <person name="Gupta V."/>
            <person name="Kumar D."/>
            <person name="Ravi V."/>
            <person name="Vij S."/>
            <person name="Kapur A."/>
            <person name="Khurana P."/>
            <person name="Khurana P."/>
            <person name="Khurana J.P."/>
            <person name="Tyagi A.K."/>
            <person name="Gaikwad K."/>
            <person name="Singh A."/>
            <person name="Dalal V."/>
            <person name="Srivastava S."/>
            <person name="Dixit A."/>
            <person name="Pal A.K."/>
            <person name="Ghazi I.A."/>
            <person name="Yadav M."/>
            <person name="Pandit A."/>
            <person name="Bhargava A."/>
            <person name="Sureshbabu K."/>
            <person name="Batra K."/>
            <person name="Sharma T.R."/>
            <person name="Mohapatra T."/>
            <person name="Singh N.K."/>
            <person name="Messing J."/>
            <person name="Nelson A.B."/>
            <person name="Fuks G."/>
            <person name="Kavchok S."/>
            <person name="Keizer G."/>
            <person name="Linton E."/>
            <person name="Llaca V."/>
            <person name="Song R."/>
            <person name="Tanyolac B."/>
            <person name="Young S."/>
            <person name="Ho-Il K."/>
            <person name="Hahn J.H."/>
            <person name="Sangsakoo G."/>
            <person name="Vanavichit A."/>
            <person name="de Mattos Luiz.A.T."/>
            <person name="Zimmer P.D."/>
            <person name="Malone G."/>
            <person name="Dellagostin O."/>
            <person name="de Oliveira A.C."/>
            <person name="Bevan M."/>
            <person name="Bancroft I."/>
            <person name="Minx P."/>
            <person name="Cordum H."/>
            <person name="Wilson R."/>
            <person name="Cheng Z."/>
            <person name="Jin W."/>
            <person name="Jiang J."/>
            <person name="Leong S.A."/>
            <person name="Iwama H."/>
            <person name="Gojobori T."/>
            <person name="Itoh T."/>
            <person name="Niimura Y."/>
            <person name="Fujii Y."/>
            <person name="Habara T."/>
            <person name="Sakai H."/>
            <person name="Sato Y."/>
            <person name="Wilson G."/>
            <person name="Kumar K."/>
            <person name="McCouch S."/>
            <person name="Juretic N."/>
            <person name="Hoen D."/>
            <person name="Wright S."/>
            <person name="Bruskiewich R."/>
            <person name="Bureau T."/>
            <person name="Miyao A."/>
            <person name="Hirochika H."/>
            <person name="Nishikawa T."/>
            <person name="Kadowaki K."/>
            <person name="Sugiura M."/>
            <person name="Burr B."/>
            <person name="Sasaki T."/>
        </authorList>
    </citation>
    <scope>NUCLEOTIDE SEQUENCE [LARGE SCALE GENOMIC DNA]</scope>
    <source>
        <strain evidence="3">cv. Nipponbare</strain>
    </source>
</reference>
<evidence type="ECO:0000256" key="1">
    <source>
        <dbReference type="SAM" id="MobiDB-lite"/>
    </source>
</evidence>
<feature type="compositionally biased region" description="Polar residues" evidence="1">
    <location>
        <begin position="14"/>
        <end position="26"/>
    </location>
</feature>
<accession>Q6ZAK5</accession>